<dbReference type="InterPro" id="IPR038765">
    <property type="entry name" value="Papain-like_cys_pep_sf"/>
</dbReference>
<evidence type="ECO:0000256" key="1">
    <source>
        <dbReference type="ARBA" id="ARBA00008455"/>
    </source>
</evidence>
<dbReference type="PANTHER" id="PTHR12411">
    <property type="entry name" value="CYSTEINE PROTEASE FAMILY C1-RELATED"/>
    <property type="match status" value="1"/>
</dbReference>
<dbReference type="EMBL" id="KV875093">
    <property type="protein sequence ID" value="OIW34301.1"/>
    <property type="molecule type" value="Genomic_DNA"/>
</dbReference>
<dbReference type="InParanoid" id="A0A1J7J4C6"/>
<reference evidence="4 5" key="1">
    <citation type="submission" date="2016-10" db="EMBL/GenBank/DDBJ databases">
        <title>Draft genome sequence of Coniochaeta ligniaria NRRL30616, a lignocellulolytic fungus for bioabatement of inhibitors in plant biomass hydrolysates.</title>
        <authorList>
            <consortium name="DOE Joint Genome Institute"/>
            <person name="Jimenez D.J."/>
            <person name="Hector R.E."/>
            <person name="Riley R."/>
            <person name="Sun H."/>
            <person name="Grigoriev I.V."/>
            <person name="Van Elsas J.D."/>
            <person name="Nichols N.N."/>
        </authorList>
    </citation>
    <scope>NUCLEOTIDE SEQUENCE [LARGE SCALE GENOMIC DNA]</scope>
    <source>
        <strain evidence="4 5">NRRL 30616</strain>
    </source>
</reference>
<dbReference type="OrthoDB" id="640249at2759"/>
<sequence length="659" mass="71396">MTRSTHTKSWTRRSLIIALLPISQSFRLPTRTPRQLPWGDGIPVPVPADSVPAVDWSLISPSLYAPPSKGIQETTQSGIRYEVKVTTDDSSSTPTLVEWRDRNGTNYITTPQDQGICQACWAFAVTALIESAIRISHGHWTKRSEADVHDAVGAACESVGNAEDTLAFLAGFGSAHVNSTTVAGAPPGVADWPCDPYETTPPHGYAPCADRSGRATRIPMYQELGTVDDQKRWVAEYGPVIATFQLYSDFASWKPSDNDTPVYKVTDGAVTAGNHIALVVGYDDSRGAWVMKNSWGPSWGDRGFAYFGYGEANVDGWAKYGLADVDPDPWSRKRHQSGSMMQSGNGERHRNFELLLASSLSSGGGFAHVARDGTTGKWSVASRVGEGSVPVGQPVIVGTSANRDFAAVFVDEKKNLQQWSYSQANKTWGRISSIEDQDIDGFPAMTQDDDSVLVLVVRHADGTLNEYRQAPSSKIWTHTSIIANNITQSGPSLVVTNINQNLYCAPPRGSLYLVAVRSDGRLQLFSRPGNGTSWSAGDIFGSGVGSTPPVMMQDFFDTANETSVGGLQLAIAVDGAVQHWRGGSNEKEDTWEMVETVGTGVRHVWALVQGSFGGRMHMVTEGMNGVFSYWEWDGAWKVVETLLSLDDEGWEVAGEVSGG</sequence>
<feature type="signal peptide" evidence="2">
    <location>
        <begin position="1"/>
        <end position="25"/>
    </location>
</feature>
<name>A0A1J7J4C6_9PEZI</name>
<dbReference type="SUPFAM" id="SSF54001">
    <property type="entry name" value="Cysteine proteinases"/>
    <property type="match status" value="1"/>
</dbReference>
<evidence type="ECO:0000313" key="4">
    <source>
        <dbReference type="EMBL" id="OIW34301.1"/>
    </source>
</evidence>
<protein>
    <submittedName>
        <fullName evidence="4">Cysteine proteinase</fullName>
    </submittedName>
</protein>
<dbReference type="Gene3D" id="3.90.70.10">
    <property type="entry name" value="Cysteine proteinases"/>
    <property type="match status" value="1"/>
</dbReference>
<feature type="domain" description="Peptidase C1A papain C-terminal" evidence="3">
    <location>
        <begin position="93"/>
        <end position="325"/>
    </location>
</feature>
<comment type="similarity">
    <text evidence="1">Belongs to the peptidase C1 family.</text>
</comment>
<evidence type="ECO:0000313" key="5">
    <source>
        <dbReference type="Proteomes" id="UP000182658"/>
    </source>
</evidence>
<dbReference type="SMART" id="SM00645">
    <property type="entry name" value="Pept_C1"/>
    <property type="match status" value="1"/>
</dbReference>
<evidence type="ECO:0000256" key="2">
    <source>
        <dbReference type="SAM" id="SignalP"/>
    </source>
</evidence>
<dbReference type="Proteomes" id="UP000182658">
    <property type="component" value="Unassembled WGS sequence"/>
</dbReference>
<dbReference type="SUPFAM" id="SSF89372">
    <property type="entry name" value="Fucose-specific lectin"/>
    <property type="match status" value="1"/>
</dbReference>
<dbReference type="GO" id="GO:0008234">
    <property type="term" value="F:cysteine-type peptidase activity"/>
    <property type="evidence" value="ECO:0007669"/>
    <property type="project" value="InterPro"/>
</dbReference>
<keyword evidence="5" id="KW-1185">Reference proteome</keyword>
<dbReference type="CDD" id="cd02619">
    <property type="entry name" value="Peptidase_C1"/>
    <property type="match status" value="1"/>
</dbReference>
<dbReference type="STRING" id="1408157.A0A1J7J4C6"/>
<dbReference type="GO" id="GO:0006508">
    <property type="term" value="P:proteolysis"/>
    <property type="evidence" value="ECO:0007669"/>
    <property type="project" value="InterPro"/>
</dbReference>
<dbReference type="InterPro" id="IPR000668">
    <property type="entry name" value="Peptidase_C1A_C"/>
</dbReference>
<organism evidence="4 5">
    <name type="scientific">Coniochaeta ligniaria NRRL 30616</name>
    <dbReference type="NCBI Taxonomy" id="1408157"/>
    <lineage>
        <taxon>Eukaryota</taxon>
        <taxon>Fungi</taxon>
        <taxon>Dikarya</taxon>
        <taxon>Ascomycota</taxon>
        <taxon>Pezizomycotina</taxon>
        <taxon>Sordariomycetes</taxon>
        <taxon>Sordariomycetidae</taxon>
        <taxon>Coniochaetales</taxon>
        <taxon>Coniochaetaceae</taxon>
        <taxon>Coniochaeta</taxon>
    </lineage>
</organism>
<dbReference type="InterPro" id="IPR013128">
    <property type="entry name" value="Peptidase_C1A"/>
</dbReference>
<dbReference type="Pfam" id="PF00112">
    <property type="entry name" value="Peptidase_C1"/>
    <property type="match status" value="1"/>
</dbReference>
<accession>A0A1J7J4C6</accession>
<proteinExistence type="inferred from homology"/>
<dbReference type="AlphaFoldDB" id="A0A1J7J4C6"/>
<gene>
    <name evidence="4" type="ORF">CONLIGDRAFT_709681</name>
</gene>
<keyword evidence="2" id="KW-0732">Signal</keyword>
<evidence type="ECO:0000259" key="3">
    <source>
        <dbReference type="SMART" id="SM00645"/>
    </source>
</evidence>
<dbReference type="Gene3D" id="2.120.10.70">
    <property type="entry name" value="Fucose-specific lectin"/>
    <property type="match status" value="1"/>
</dbReference>
<feature type="chain" id="PRO_5012204957" evidence="2">
    <location>
        <begin position="26"/>
        <end position="659"/>
    </location>
</feature>